<dbReference type="GO" id="GO:0007095">
    <property type="term" value="P:mitotic G2 DNA damage checkpoint signaling"/>
    <property type="evidence" value="ECO:0007669"/>
    <property type="project" value="InterPro"/>
</dbReference>
<evidence type="ECO:0000256" key="2">
    <source>
        <dbReference type="ARBA" id="ARBA00004286"/>
    </source>
</evidence>
<evidence type="ECO:0000313" key="10">
    <source>
        <dbReference type="EMBL" id="RKP05613.1"/>
    </source>
</evidence>
<evidence type="ECO:0000256" key="7">
    <source>
        <dbReference type="ARBA" id="ARBA00044757"/>
    </source>
</evidence>
<dbReference type="GO" id="GO:0030870">
    <property type="term" value="C:Mre11 complex"/>
    <property type="evidence" value="ECO:0007669"/>
    <property type="project" value="InterPro"/>
</dbReference>
<dbReference type="GO" id="GO:0005694">
    <property type="term" value="C:chromosome"/>
    <property type="evidence" value="ECO:0007669"/>
    <property type="project" value="UniProtKB-SubCell"/>
</dbReference>
<keyword evidence="4" id="KW-0227">DNA damage</keyword>
<dbReference type="SMART" id="SM00240">
    <property type="entry name" value="FHA"/>
    <property type="match status" value="1"/>
</dbReference>
<dbReference type="Gene3D" id="2.60.200.20">
    <property type="match status" value="1"/>
</dbReference>
<dbReference type="InterPro" id="IPR036420">
    <property type="entry name" value="BRCT_dom_sf"/>
</dbReference>
<dbReference type="Gene3D" id="3.40.50.10980">
    <property type="entry name" value="Nibrin, BRCT2 domain"/>
    <property type="match status" value="1"/>
</dbReference>
<dbReference type="SUPFAM" id="SSF49879">
    <property type="entry name" value="SMAD/FHA domain"/>
    <property type="match status" value="1"/>
</dbReference>
<evidence type="ECO:0000256" key="8">
    <source>
        <dbReference type="SAM" id="MobiDB-lite"/>
    </source>
</evidence>
<dbReference type="STRING" id="78915.A0A4P9XIR4"/>
<dbReference type="InterPro" id="IPR043014">
    <property type="entry name" value="Nibrin_BRCT2_sf"/>
</dbReference>
<evidence type="ECO:0000256" key="4">
    <source>
        <dbReference type="ARBA" id="ARBA00022763"/>
    </source>
</evidence>
<keyword evidence="5" id="KW-0234">DNA repair</keyword>
<keyword evidence="6" id="KW-0539">Nucleus</keyword>
<dbReference type="Pfam" id="PF16508">
    <property type="entry name" value="NIBRIN_BRCT_II"/>
    <property type="match status" value="1"/>
</dbReference>
<gene>
    <name evidence="10" type="ORF">THASP1DRAFT_32550</name>
</gene>
<organism evidence="10 11">
    <name type="scientific">Thamnocephalis sphaerospora</name>
    <dbReference type="NCBI Taxonomy" id="78915"/>
    <lineage>
        <taxon>Eukaryota</taxon>
        <taxon>Fungi</taxon>
        <taxon>Fungi incertae sedis</taxon>
        <taxon>Zoopagomycota</taxon>
        <taxon>Zoopagomycotina</taxon>
        <taxon>Zoopagomycetes</taxon>
        <taxon>Zoopagales</taxon>
        <taxon>Sigmoideomycetaceae</taxon>
        <taxon>Thamnocephalis</taxon>
    </lineage>
</organism>
<proteinExistence type="inferred from homology"/>
<dbReference type="InterPro" id="IPR040227">
    <property type="entry name" value="Nibrin-rel"/>
</dbReference>
<dbReference type="AlphaFoldDB" id="A0A4P9XIR4"/>
<keyword evidence="11" id="KW-1185">Reference proteome</keyword>
<dbReference type="SUPFAM" id="SSF52113">
    <property type="entry name" value="BRCT domain"/>
    <property type="match status" value="1"/>
</dbReference>
<keyword evidence="3" id="KW-0158">Chromosome</keyword>
<dbReference type="OrthoDB" id="552194at2759"/>
<dbReference type="InterPro" id="IPR008984">
    <property type="entry name" value="SMAD_FHA_dom_sf"/>
</dbReference>
<feature type="domain" description="FHA" evidence="9">
    <location>
        <begin position="23"/>
        <end position="80"/>
    </location>
</feature>
<dbReference type="GO" id="GO:0000724">
    <property type="term" value="P:double-strand break repair via homologous recombination"/>
    <property type="evidence" value="ECO:0007669"/>
    <property type="project" value="TreeGrafter"/>
</dbReference>
<dbReference type="PANTHER" id="PTHR12162">
    <property type="entry name" value="NIBRIN-RELATED"/>
    <property type="match status" value="1"/>
</dbReference>
<comment type="subcellular location">
    <subcellularLocation>
        <location evidence="2">Chromosome</location>
    </subcellularLocation>
    <subcellularLocation>
        <location evidence="1">Nucleus</location>
    </subcellularLocation>
</comment>
<evidence type="ECO:0000313" key="11">
    <source>
        <dbReference type="Proteomes" id="UP000271241"/>
    </source>
</evidence>
<accession>A0A4P9XIR4</accession>
<dbReference type="InterPro" id="IPR032429">
    <property type="entry name" value="Nibrin_BRCT2"/>
</dbReference>
<feature type="region of interest" description="Disordered" evidence="8">
    <location>
        <begin position="409"/>
        <end position="520"/>
    </location>
</feature>
<dbReference type="InterPro" id="IPR000253">
    <property type="entry name" value="FHA_dom"/>
</dbReference>
<dbReference type="PROSITE" id="PS50006">
    <property type="entry name" value="FHA_DOMAIN"/>
    <property type="match status" value="1"/>
</dbReference>
<feature type="region of interest" description="Disordered" evidence="8">
    <location>
        <begin position="633"/>
        <end position="655"/>
    </location>
</feature>
<dbReference type="GO" id="GO:0003684">
    <property type="term" value="F:damaged DNA binding"/>
    <property type="evidence" value="ECO:0007669"/>
    <property type="project" value="TreeGrafter"/>
</dbReference>
<evidence type="ECO:0000256" key="5">
    <source>
        <dbReference type="ARBA" id="ARBA00023204"/>
    </source>
</evidence>
<comment type="similarity">
    <text evidence="7">Belongs to the Nibrin family.</text>
</comment>
<evidence type="ECO:0000256" key="6">
    <source>
        <dbReference type="ARBA" id="ARBA00023242"/>
    </source>
</evidence>
<reference evidence="11" key="1">
    <citation type="journal article" date="2018" name="Nat. Microbiol.">
        <title>Leveraging single-cell genomics to expand the fungal tree of life.</title>
        <authorList>
            <person name="Ahrendt S.R."/>
            <person name="Quandt C.A."/>
            <person name="Ciobanu D."/>
            <person name="Clum A."/>
            <person name="Salamov A."/>
            <person name="Andreopoulos B."/>
            <person name="Cheng J.F."/>
            <person name="Woyke T."/>
            <person name="Pelin A."/>
            <person name="Henrissat B."/>
            <person name="Reynolds N.K."/>
            <person name="Benny G.L."/>
            <person name="Smith M.E."/>
            <person name="James T.Y."/>
            <person name="Grigoriev I.V."/>
        </authorList>
    </citation>
    <scope>NUCLEOTIDE SEQUENCE [LARGE SCALE GENOMIC DNA]</scope>
    <source>
        <strain evidence="11">RSA 1356</strain>
    </source>
</reference>
<dbReference type="Pfam" id="PF00498">
    <property type="entry name" value="FHA"/>
    <property type="match status" value="1"/>
</dbReference>
<evidence type="ECO:0000259" key="9">
    <source>
        <dbReference type="PROSITE" id="PS50006"/>
    </source>
</evidence>
<dbReference type="Proteomes" id="UP000271241">
    <property type="component" value="Unassembled WGS sequence"/>
</dbReference>
<evidence type="ECO:0000256" key="3">
    <source>
        <dbReference type="ARBA" id="ARBA00022454"/>
    </source>
</evidence>
<name>A0A4P9XIR4_9FUNG</name>
<protein>
    <recommendedName>
        <fullName evidence="9">FHA domain-containing protein</fullName>
    </recommendedName>
</protein>
<feature type="compositionally biased region" description="Low complexity" evidence="8">
    <location>
        <begin position="427"/>
        <end position="445"/>
    </location>
</feature>
<evidence type="ECO:0000256" key="1">
    <source>
        <dbReference type="ARBA" id="ARBA00004123"/>
    </source>
</evidence>
<dbReference type="EMBL" id="KZ993078">
    <property type="protein sequence ID" value="RKP05613.1"/>
    <property type="molecule type" value="Genomic_DNA"/>
</dbReference>
<dbReference type="CDD" id="cd22667">
    <property type="entry name" value="FHA_NBN"/>
    <property type="match status" value="1"/>
</dbReference>
<sequence length="655" mass="70500">MWFLSGAENAAGINVWIPPGVEITCGRTNCDVTIANDKSVSRKHAVFTVRRGGGSGSDEFAAYIQDGGSKFGVFINGSRIGGEANLRDGDEVQLGALRSKLRVCRKNVVICFSNVSSILQSELARLAGEMGVCTTGHWTGDCGVLVMEELRLTEKVIQALQYGKPIVSVAWVRALAGAANELRQKGTAALPDPKAFLPRINDEAIQSGMVFTPDPRRRSIFAGKTFVVFSIQQYERVRDLVAASGGTAVYCQLGDQVTRSAIAVAQFCGEFSTPCIIDPDEPGDADIVRRAAQRRVSQLSLDSVTENDISLAILYASVAVYCNPTKGKRDPPTISAATMRVDTADCSTTATRRQAGGVPEMASTCATQTYDCGSSASETQKVPSLETAFKLAREKPTRRTAQLSSFFEDMIDFPDPPQSSAKLGKNSSPTQASTTATSLSSVSNTQDDPPPVQTNQVDKVTREAPKYTARPRASTKIGKQVNKRMLDNDDGFAPDLAGPSHGDERTASVSSAERTQSDEKHYSEVYNATSVTDESFPGNVASLRQLVVVEVTSLIVAHRKQPLPSSSPQAMDSGGALPNFKRFRKNVNSRGEQASAIPLVEYRSGLGAGARDDWLTRSASDLRPSLGDCEDIFSQSDMQARRSGGRVTARNRRVR</sequence>
<dbReference type="Gene3D" id="3.40.50.10190">
    <property type="entry name" value="BRCT domain"/>
    <property type="match status" value="1"/>
</dbReference>
<dbReference type="PANTHER" id="PTHR12162:SF0">
    <property type="entry name" value="NIBRIN"/>
    <property type="match status" value="1"/>
</dbReference>